<dbReference type="RefSeq" id="WP_025381307.1">
    <property type="nucleotide sequence ID" value="NZ_CP007230.1"/>
</dbReference>
<feature type="domain" description="RHS protein conserved region" evidence="3">
    <location>
        <begin position="1275"/>
        <end position="1308"/>
    </location>
</feature>
<accession>A0ABN4CM64</accession>
<dbReference type="Proteomes" id="UP000019439">
    <property type="component" value="Chromosome"/>
</dbReference>
<dbReference type="Pfam" id="PF20148">
    <property type="entry name" value="DUF6531"/>
    <property type="match status" value="1"/>
</dbReference>
<dbReference type="InterPro" id="IPR031325">
    <property type="entry name" value="RHS_repeat"/>
</dbReference>
<dbReference type="Pfam" id="PF03527">
    <property type="entry name" value="RHS"/>
    <property type="match status" value="1"/>
</dbReference>
<dbReference type="Pfam" id="PF05593">
    <property type="entry name" value="RHS_repeat"/>
    <property type="match status" value="3"/>
</dbReference>
<dbReference type="PANTHER" id="PTHR32305">
    <property type="match status" value="1"/>
</dbReference>
<dbReference type="NCBIfam" id="TIGR03696">
    <property type="entry name" value="Rhs_assc_core"/>
    <property type="match status" value="1"/>
</dbReference>
<evidence type="ECO:0000259" key="4">
    <source>
        <dbReference type="Pfam" id="PF20148"/>
    </source>
</evidence>
<keyword evidence="7" id="KW-1185">Reference proteome</keyword>
<name>A0ABN4CM64_9GAMM</name>
<feature type="domain" description="Teneurin-like YD-shell" evidence="5">
    <location>
        <begin position="1020"/>
        <end position="1171"/>
    </location>
</feature>
<evidence type="ECO:0000313" key="6">
    <source>
        <dbReference type="EMBL" id="AHK18504.1"/>
    </source>
</evidence>
<evidence type="ECO:0000256" key="2">
    <source>
        <dbReference type="ARBA" id="ARBA00022737"/>
    </source>
</evidence>
<evidence type="ECO:0000256" key="1">
    <source>
        <dbReference type="ARBA" id="ARBA00009455"/>
    </source>
</evidence>
<dbReference type="GeneID" id="96662712"/>
<proteinExistence type="inferred from homology"/>
<feature type="domain" description="DUF6531" evidence="4">
    <location>
        <begin position="285"/>
        <end position="351"/>
    </location>
</feature>
<keyword evidence="2" id="KW-0677">Repeat</keyword>
<comment type="similarity">
    <text evidence="1">Belongs to the RHS family.</text>
</comment>
<dbReference type="PRINTS" id="PR00394">
    <property type="entry name" value="RHSPROTEIN"/>
</dbReference>
<reference evidence="6 7" key="1">
    <citation type="journal article" date="2014" name="Genome Announc.">
        <title>Genome Sequence of Yersinia similis Y228T, a Member of the Yersinia pseudotuberculosis Complex.</title>
        <authorList>
            <person name="Sprague L.D."/>
            <person name="Neubauer H."/>
        </authorList>
    </citation>
    <scope>NUCLEOTIDE SEQUENCE [LARGE SCALE GENOMIC DNA]</scope>
    <source>
        <strain evidence="6 7">228</strain>
    </source>
</reference>
<gene>
    <name evidence="6" type="ORF">BF17_03475</name>
</gene>
<dbReference type="Gene3D" id="2.180.10.10">
    <property type="entry name" value="RHS repeat-associated core"/>
    <property type="match status" value="2"/>
</dbReference>
<dbReference type="Pfam" id="PF25023">
    <property type="entry name" value="TEN_YD-shell"/>
    <property type="match status" value="1"/>
</dbReference>
<protein>
    <submittedName>
        <fullName evidence="6">Type IV secretion protein Rhs</fullName>
    </submittedName>
</protein>
<dbReference type="NCBIfam" id="TIGR01643">
    <property type="entry name" value="YD_repeat_2x"/>
    <property type="match status" value="9"/>
</dbReference>
<evidence type="ECO:0000259" key="5">
    <source>
        <dbReference type="Pfam" id="PF25023"/>
    </source>
</evidence>
<dbReference type="PANTHER" id="PTHR32305:SF15">
    <property type="entry name" value="PROTEIN RHSA-RELATED"/>
    <property type="match status" value="1"/>
</dbReference>
<dbReference type="InterPro" id="IPR056823">
    <property type="entry name" value="TEN-like_YD-shell"/>
</dbReference>
<dbReference type="InterPro" id="IPR022385">
    <property type="entry name" value="Rhs_assc_core"/>
</dbReference>
<dbReference type="InterPro" id="IPR045351">
    <property type="entry name" value="DUF6531"/>
</dbReference>
<evidence type="ECO:0000259" key="3">
    <source>
        <dbReference type="Pfam" id="PF03527"/>
    </source>
</evidence>
<organism evidence="6 7">
    <name type="scientific">Yersinia similis</name>
    <dbReference type="NCBI Taxonomy" id="367190"/>
    <lineage>
        <taxon>Bacteria</taxon>
        <taxon>Pseudomonadati</taxon>
        <taxon>Pseudomonadota</taxon>
        <taxon>Gammaproteobacteria</taxon>
        <taxon>Enterobacterales</taxon>
        <taxon>Yersiniaceae</taxon>
        <taxon>Yersinia</taxon>
    </lineage>
</organism>
<sequence>MAMPAVKHFDPVIGLDVHTVIIPPSPAPIPIPHPHVGFVLDLRECVNGVKSVVGSIVFSFVAEAAADVMEDNPELLAAGMALVSKAGNALEAAANNPVVKTGLALKDAKDQLSGLKAGLIDKLGGNIGGGGGSNRPVKINGTLRSTVGTHTFHIPGLHFPLGTLFAPLIPSKDSESFMGSKTVMANGDPLSYMALPAMSCWFVGLPSTPKNAAHTQRKSLSLPTSVMLPIPMGRPVVVGGMPVLNLLALMMGLFKIFRGSKLAKKLAEKLGLKSGFLKCTILDAEPVNSITGEVVVEQNDFVVEGRFPLVWDRYYGSQNAVAGVIGQRWQCPADIRLEVLVDQGELGVVARFPDHETVFSLMPIEQGWDERVYDWQQGHALYRLGNQLVLRTRREEEYFFTLPNDWESTVIPFTAADRLTLPILRMADRYGNGWQFKRQGNQQLLALIELTQGLLSGREVHVIQDEDAPVSGMLNGLVLVNDLVLVNKSSQKQRFLIGYRHDGEGNLIATLDADNHPYQFEYTADSQMVRHTDRNGLSFYYRYQLHSDGLNRVDHAWGDDGLFDYRFHYDRVYQETHITDSLGHTTLLRYDERGLPFARVTPLGGVYSYQYDEQCRTIAEIDPAGNTHGWGYDQYANLTEETFADRSCVRTQYNDEHKPVCITDPGGRLWRQSWDAQGKVISQTTPGKITTHFTYDDLGQLVAVVDASQQRTELAYDAWGFLQVITDARGNTTSFEHDFSGNLRKKVAANGDITRYQYDKKQRLTGCTLPDARTIRCEYDREDNLLLYNENGSRITRFGYFGQGRLQSRTDPDGSLTEYRYDTEEQLIGVKNQRGEVWQLKRNAEGRLIEEVDYWGQSRRYQYNAVGHLTGSHDPLGQILTVTCDKLGRITEKQIDGDEQAWERYEYNVQGQLIGAVNPAVTVTRRYNQDGQLTQEIQQQPQVSATVEYGYNAAGQQVEQRHLLQYADEDDIQVQQRIRYGYDVLGQCISQQIDDHTPMAFSYDNIGRLTEQRLTPSLSHHLSYSAAGQLAGYQTRRKGVAWSETDYFYDPHGNLTQRQDSRQGSERYHYDVLGQIVGYQDPLGTLHRYRYDACGDRFSTVADNAEGRHTQHDNGTAYQLDKAGQLVSRTDRFSQLALRWNTVGRLAGIKNEHHDHTYTYDALGRRVGKRHLQRPTKLLDGLRVIDKNTPSRGEPVWQDETWFMWDGDVMVGELQREVAPRVVTPETWDQPDGIVYSGQFYVYQPDSFEPRAMQRYQQVAEAEDGEIAPLCEEQIYFYQNDPNGMPIRLQDGEGEVVWEAQFTPFGQLSVTGTSQLRQPLRMQGQYYDTESGLHYNRYRYYDPACGVFISQDPIGLKGGLNPYQFAVNTLGWVDPLGLTNWSQKLRDANVAQPGGLTNAHGHHIVFKGNFEGDSRQPFVNASKSILSKYDIDPVNDMSNLMWASNIEGVHTTDNAKKVALGLAKADRDLDAQMESGEIDKKCAKGKMESRLQSIGQSVFGGY</sequence>
<dbReference type="InterPro" id="IPR006530">
    <property type="entry name" value="YD"/>
</dbReference>
<dbReference type="CDD" id="cd14740">
    <property type="entry name" value="PAAR_4"/>
    <property type="match status" value="1"/>
</dbReference>
<dbReference type="EMBL" id="CP007230">
    <property type="protein sequence ID" value="AHK18504.1"/>
    <property type="molecule type" value="Genomic_DNA"/>
</dbReference>
<dbReference type="InterPro" id="IPR001826">
    <property type="entry name" value="RHS"/>
</dbReference>
<evidence type="ECO:0000313" key="7">
    <source>
        <dbReference type="Proteomes" id="UP000019439"/>
    </source>
</evidence>
<dbReference type="InterPro" id="IPR050708">
    <property type="entry name" value="T6SS_VgrG/RHS"/>
</dbReference>